<dbReference type="AlphaFoldDB" id="A0A5E4T4B8"/>
<dbReference type="Proteomes" id="UP000343335">
    <property type="component" value="Unassembled WGS sequence"/>
</dbReference>
<evidence type="ECO:0000313" key="3">
    <source>
        <dbReference type="Proteomes" id="UP000343335"/>
    </source>
</evidence>
<accession>A0A5E4T4B8</accession>
<reference evidence="2 3" key="1">
    <citation type="submission" date="2019-08" db="EMBL/GenBank/DDBJ databases">
        <authorList>
            <person name="Peeters C."/>
        </authorList>
    </citation>
    <scope>NUCLEOTIDE SEQUENCE [LARGE SCALE GENOMIC DNA]</scope>
    <source>
        <strain evidence="2 3">LMG 31010</strain>
    </source>
</reference>
<evidence type="ECO:0000256" key="1">
    <source>
        <dbReference type="SAM" id="Phobius"/>
    </source>
</evidence>
<organism evidence="2 3">
    <name type="scientific">Pandoraea commovens</name>
    <dbReference type="NCBI Taxonomy" id="2508289"/>
    <lineage>
        <taxon>Bacteria</taxon>
        <taxon>Pseudomonadati</taxon>
        <taxon>Pseudomonadota</taxon>
        <taxon>Betaproteobacteria</taxon>
        <taxon>Burkholderiales</taxon>
        <taxon>Burkholderiaceae</taxon>
        <taxon>Pandoraea</taxon>
    </lineage>
</organism>
<protein>
    <submittedName>
        <fullName evidence="2">Uncharacterized protein</fullName>
    </submittedName>
</protein>
<keyword evidence="1" id="KW-0472">Membrane</keyword>
<keyword evidence="1" id="KW-0812">Transmembrane</keyword>
<sequence length="198" mass="21159">MDIGGCDVSAVVTQPTRRFMPSTPQIKASATLSSDFASVVAKDAPQVAASTSDRVWEGHRLDASERRSIFMQDPALARGPNLGLRRLYAFRAGSLSYAQAAQPQGLRMTSHSIRVLACKPAHSPDTATAIGRELCPPKNGQQFAMVSVDPTTGFNHMPATSLDASQLAGFWTLAFTTVVGLWFVSAHVGALLGFIRRG</sequence>
<gene>
    <name evidence="2" type="ORF">PCO31010_01211</name>
</gene>
<name>A0A5E4T4B8_9BURK</name>
<keyword evidence="1" id="KW-1133">Transmembrane helix</keyword>
<proteinExistence type="predicted"/>
<feature type="transmembrane region" description="Helical" evidence="1">
    <location>
        <begin position="170"/>
        <end position="195"/>
    </location>
</feature>
<dbReference type="EMBL" id="CABPSA010000001">
    <property type="protein sequence ID" value="VVD82261.1"/>
    <property type="molecule type" value="Genomic_DNA"/>
</dbReference>
<evidence type="ECO:0000313" key="2">
    <source>
        <dbReference type="EMBL" id="VVD82261.1"/>
    </source>
</evidence>